<comment type="caution">
    <text evidence="2">The sequence shown here is derived from an EMBL/GenBank/DDBJ whole genome shotgun (WGS) entry which is preliminary data.</text>
</comment>
<keyword evidence="3" id="KW-1185">Reference proteome</keyword>
<dbReference type="InterPro" id="IPR001870">
    <property type="entry name" value="B30.2/SPRY"/>
</dbReference>
<proteinExistence type="predicted"/>
<dbReference type="Pfam" id="PF00622">
    <property type="entry name" value="SPRY"/>
    <property type="match status" value="1"/>
</dbReference>
<reference evidence="2 3" key="1">
    <citation type="journal article" date="2019" name="Environ. Microbiol.">
        <title>At the nexus of three kingdoms: the genome of the mycorrhizal fungus Gigaspora margarita provides insights into plant, endobacterial and fungal interactions.</title>
        <authorList>
            <person name="Venice F."/>
            <person name="Ghignone S."/>
            <person name="Salvioli di Fossalunga A."/>
            <person name="Amselem J."/>
            <person name="Novero M."/>
            <person name="Xianan X."/>
            <person name="Sedzielewska Toro K."/>
            <person name="Morin E."/>
            <person name="Lipzen A."/>
            <person name="Grigoriev I.V."/>
            <person name="Henrissat B."/>
            <person name="Martin F.M."/>
            <person name="Bonfante P."/>
        </authorList>
    </citation>
    <scope>NUCLEOTIDE SEQUENCE [LARGE SCALE GENOMIC DNA]</scope>
    <source>
        <strain evidence="2 3">BEG34</strain>
    </source>
</reference>
<dbReference type="EMBL" id="WTPW01000004">
    <property type="protein sequence ID" value="KAF0562002.1"/>
    <property type="molecule type" value="Genomic_DNA"/>
</dbReference>
<name>A0A8H4EVM8_GIGMA</name>
<dbReference type="Proteomes" id="UP000439903">
    <property type="component" value="Unassembled WGS sequence"/>
</dbReference>
<dbReference type="SUPFAM" id="SSF49899">
    <property type="entry name" value="Concanavalin A-like lectins/glucanases"/>
    <property type="match status" value="1"/>
</dbReference>
<sequence length="222" mass="24866">MALPTAWDVNDNSTHLSVDENGLRVNYIGCDENIKDAVIRADNPVPLECELFYFETDIIKEGIIAIGFSSNFDKINKMPGCEPDSWGYHSDDGDFFNCAIINEPYGPTFTTGDTIGCCLNFINKTAFFTKNGVNLGIALRDLKNKLYPCIGLRGGSIETNFGHKKFKYAALTDDDISDVYRAETYFILNKYDESHEEVSNLLKIDETNAWAVEASNVIVNQR</sequence>
<gene>
    <name evidence="2" type="ORF">F8M41_014593</name>
</gene>
<evidence type="ECO:0000313" key="2">
    <source>
        <dbReference type="EMBL" id="KAF0562002.1"/>
    </source>
</evidence>
<evidence type="ECO:0000313" key="3">
    <source>
        <dbReference type="Proteomes" id="UP000439903"/>
    </source>
</evidence>
<dbReference type="OrthoDB" id="4937852at2759"/>
<dbReference type="Gene3D" id="2.60.120.920">
    <property type="match status" value="1"/>
</dbReference>
<feature type="domain" description="B30.2/SPRY" evidence="1">
    <location>
        <begin position="1"/>
        <end position="166"/>
    </location>
</feature>
<protein>
    <submittedName>
        <fullName evidence="2">SPRY-domain-containing protein</fullName>
    </submittedName>
</protein>
<dbReference type="InterPro" id="IPR043136">
    <property type="entry name" value="B30.2/SPRY_sf"/>
</dbReference>
<organism evidence="2 3">
    <name type="scientific">Gigaspora margarita</name>
    <dbReference type="NCBI Taxonomy" id="4874"/>
    <lineage>
        <taxon>Eukaryota</taxon>
        <taxon>Fungi</taxon>
        <taxon>Fungi incertae sedis</taxon>
        <taxon>Mucoromycota</taxon>
        <taxon>Glomeromycotina</taxon>
        <taxon>Glomeromycetes</taxon>
        <taxon>Diversisporales</taxon>
        <taxon>Gigasporaceae</taxon>
        <taxon>Gigaspora</taxon>
    </lineage>
</organism>
<dbReference type="SMART" id="SM00449">
    <property type="entry name" value="SPRY"/>
    <property type="match status" value="1"/>
</dbReference>
<dbReference type="InterPro" id="IPR003877">
    <property type="entry name" value="SPRY_dom"/>
</dbReference>
<dbReference type="PROSITE" id="PS50188">
    <property type="entry name" value="B302_SPRY"/>
    <property type="match status" value="1"/>
</dbReference>
<accession>A0A8H4EVM8</accession>
<dbReference type="PANTHER" id="PTHR12864">
    <property type="entry name" value="RAN BINDING PROTEIN 9-RELATED"/>
    <property type="match status" value="1"/>
</dbReference>
<dbReference type="AlphaFoldDB" id="A0A8H4EVM8"/>
<dbReference type="InterPro" id="IPR013320">
    <property type="entry name" value="ConA-like_dom_sf"/>
</dbReference>
<dbReference type="InterPro" id="IPR050618">
    <property type="entry name" value="Ubq-SigPath_Reg"/>
</dbReference>
<evidence type="ECO:0000259" key="1">
    <source>
        <dbReference type="PROSITE" id="PS50188"/>
    </source>
</evidence>